<comment type="caution">
    <text evidence="4">The sequence shown here is derived from an EMBL/GenBank/DDBJ whole genome shotgun (WGS) entry which is preliminary data.</text>
</comment>
<accession>A0A822BN62</accession>
<evidence type="ECO:0000313" key="4">
    <source>
        <dbReference type="EMBL" id="CAF5031250.1"/>
    </source>
</evidence>
<protein>
    <submittedName>
        <fullName evidence="4">Uncharacterized protein</fullName>
    </submittedName>
</protein>
<dbReference type="Proteomes" id="UP000663848">
    <property type="component" value="Unassembled WGS sequence"/>
</dbReference>
<dbReference type="InterPro" id="IPR015943">
    <property type="entry name" value="WD40/YVTN_repeat-like_dom_sf"/>
</dbReference>
<gene>
    <name evidence="4" type="ORF">QYT958_LOCUS40677</name>
</gene>
<keyword evidence="1 3" id="KW-0853">WD repeat</keyword>
<feature type="non-terminal residue" evidence="4">
    <location>
        <position position="1"/>
    </location>
</feature>
<dbReference type="InterPro" id="IPR019775">
    <property type="entry name" value="WD40_repeat_CS"/>
</dbReference>
<dbReference type="SUPFAM" id="SSF50978">
    <property type="entry name" value="WD40 repeat-like"/>
    <property type="match status" value="1"/>
</dbReference>
<dbReference type="PROSITE" id="PS50082">
    <property type="entry name" value="WD_REPEATS_2"/>
    <property type="match status" value="1"/>
</dbReference>
<reference evidence="4" key="1">
    <citation type="submission" date="2021-02" db="EMBL/GenBank/DDBJ databases">
        <authorList>
            <person name="Nowell W R."/>
        </authorList>
    </citation>
    <scope>NUCLEOTIDE SEQUENCE</scope>
</reference>
<feature type="repeat" description="WD" evidence="3">
    <location>
        <begin position="1"/>
        <end position="37"/>
    </location>
</feature>
<sequence>MSTVTSFVLHNDHTLISSGRDRVVVIWDLQTLSSTRTIPVME</sequence>
<dbReference type="EMBL" id="CAJOBR010043027">
    <property type="protein sequence ID" value="CAF5031250.1"/>
    <property type="molecule type" value="Genomic_DNA"/>
</dbReference>
<dbReference type="AlphaFoldDB" id="A0A822BN62"/>
<evidence type="ECO:0000256" key="2">
    <source>
        <dbReference type="ARBA" id="ARBA00022737"/>
    </source>
</evidence>
<dbReference type="InterPro" id="IPR001680">
    <property type="entry name" value="WD40_rpt"/>
</dbReference>
<evidence type="ECO:0000313" key="5">
    <source>
        <dbReference type="Proteomes" id="UP000663848"/>
    </source>
</evidence>
<dbReference type="PROSITE" id="PS00678">
    <property type="entry name" value="WD_REPEATS_1"/>
    <property type="match status" value="1"/>
</dbReference>
<name>A0A822BN62_9BILA</name>
<evidence type="ECO:0000256" key="1">
    <source>
        <dbReference type="ARBA" id="ARBA00022574"/>
    </source>
</evidence>
<proteinExistence type="predicted"/>
<keyword evidence="2" id="KW-0677">Repeat</keyword>
<dbReference type="InterPro" id="IPR036322">
    <property type="entry name" value="WD40_repeat_dom_sf"/>
</dbReference>
<dbReference type="Gene3D" id="2.130.10.10">
    <property type="entry name" value="YVTN repeat-like/Quinoprotein amine dehydrogenase"/>
    <property type="match status" value="1"/>
</dbReference>
<organism evidence="4 5">
    <name type="scientific">Rotaria socialis</name>
    <dbReference type="NCBI Taxonomy" id="392032"/>
    <lineage>
        <taxon>Eukaryota</taxon>
        <taxon>Metazoa</taxon>
        <taxon>Spiralia</taxon>
        <taxon>Gnathifera</taxon>
        <taxon>Rotifera</taxon>
        <taxon>Eurotatoria</taxon>
        <taxon>Bdelloidea</taxon>
        <taxon>Philodinida</taxon>
        <taxon>Philodinidae</taxon>
        <taxon>Rotaria</taxon>
    </lineage>
</organism>
<evidence type="ECO:0000256" key="3">
    <source>
        <dbReference type="PROSITE-ProRule" id="PRU00221"/>
    </source>
</evidence>